<comment type="caution">
    <text evidence="2">The sequence shown here is derived from an EMBL/GenBank/DDBJ whole genome shotgun (WGS) entry which is preliminary data.</text>
</comment>
<evidence type="ECO:0000313" key="3">
    <source>
        <dbReference type="Proteomes" id="UP000324222"/>
    </source>
</evidence>
<keyword evidence="3" id="KW-1185">Reference proteome</keyword>
<dbReference type="EMBL" id="VSRR010003396">
    <property type="protein sequence ID" value="MPC35975.1"/>
    <property type="molecule type" value="Genomic_DNA"/>
</dbReference>
<feature type="region of interest" description="Disordered" evidence="1">
    <location>
        <begin position="55"/>
        <end position="74"/>
    </location>
</feature>
<organism evidence="2 3">
    <name type="scientific">Portunus trituberculatus</name>
    <name type="common">Swimming crab</name>
    <name type="synonym">Neptunus trituberculatus</name>
    <dbReference type="NCBI Taxonomy" id="210409"/>
    <lineage>
        <taxon>Eukaryota</taxon>
        <taxon>Metazoa</taxon>
        <taxon>Ecdysozoa</taxon>
        <taxon>Arthropoda</taxon>
        <taxon>Crustacea</taxon>
        <taxon>Multicrustacea</taxon>
        <taxon>Malacostraca</taxon>
        <taxon>Eumalacostraca</taxon>
        <taxon>Eucarida</taxon>
        <taxon>Decapoda</taxon>
        <taxon>Pleocyemata</taxon>
        <taxon>Brachyura</taxon>
        <taxon>Eubrachyura</taxon>
        <taxon>Portunoidea</taxon>
        <taxon>Portunidae</taxon>
        <taxon>Portuninae</taxon>
        <taxon>Portunus</taxon>
    </lineage>
</organism>
<evidence type="ECO:0000313" key="2">
    <source>
        <dbReference type="EMBL" id="MPC35975.1"/>
    </source>
</evidence>
<proteinExistence type="predicted"/>
<evidence type="ECO:0000256" key="1">
    <source>
        <dbReference type="SAM" id="MobiDB-lite"/>
    </source>
</evidence>
<dbReference type="AlphaFoldDB" id="A0A5B7ERE4"/>
<protein>
    <submittedName>
        <fullName evidence="2">Uncharacterized protein</fullName>
    </submittedName>
</protein>
<sequence length="74" mass="7986">MPCRYSLGSSRRCSNSEARRRTAHAPARRGGRGRRKTLRQVASCSACRAASEARLLTPPAGPTLKPRPPTPSSI</sequence>
<dbReference type="Proteomes" id="UP000324222">
    <property type="component" value="Unassembled WGS sequence"/>
</dbReference>
<name>A0A5B7ERE4_PORTR</name>
<feature type="compositionally biased region" description="Pro residues" evidence="1">
    <location>
        <begin position="59"/>
        <end position="74"/>
    </location>
</feature>
<gene>
    <name evidence="2" type="ORF">E2C01_029414</name>
</gene>
<accession>A0A5B7ERE4</accession>
<feature type="region of interest" description="Disordered" evidence="1">
    <location>
        <begin position="1"/>
        <end position="38"/>
    </location>
</feature>
<reference evidence="2 3" key="1">
    <citation type="submission" date="2019-05" db="EMBL/GenBank/DDBJ databases">
        <title>Another draft genome of Portunus trituberculatus and its Hox gene families provides insights of decapod evolution.</title>
        <authorList>
            <person name="Jeong J.-H."/>
            <person name="Song I."/>
            <person name="Kim S."/>
            <person name="Choi T."/>
            <person name="Kim D."/>
            <person name="Ryu S."/>
            <person name="Kim W."/>
        </authorList>
    </citation>
    <scope>NUCLEOTIDE SEQUENCE [LARGE SCALE GENOMIC DNA]</scope>
    <source>
        <tissue evidence="2">Muscle</tissue>
    </source>
</reference>
<feature type="compositionally biased region" description="Polar residues" evidence="1">
    <location>
        <begin position="7"/>
        <end position="16"/>
    </location>
</feature>
<feature type="compositionally biased region" description="Basic residues" evidence="1">
    <location>
        <begin position="21"/>
        <end position="38"/>
    </location>
</feature>